<feature type="domain" description="Retroviral polymerase SH3-like" evidence="3">
    <location>
        <begin position="312"/>
        <end position="351"/>
    </location>
</feature>
<name>A0A2N9IPQ3_FAGSY</name>
<evidence type="ECO:0000313" key="4">
    <source>
        <dbReference type="EMBL" id="SPD26083.1"/>
    </source>
</evidence>
<evidence type="ECO:0000259" key="2">
    <source>
        <dbReference type="Pfam" id="PF13976"/>
    </source>
</evidence>
<evidence type="ECO:0000256" key="1">
    <source>
        <dbReference type="SAM" id="MobiDB-lite"/>
    </source>
</evidence>
<proteinExistence type="predicted"/>
<feature type="compositionally biased region" description="Basic residues" evidence="1">
    <location>
        <begin position="152"/>
        <end position="162"/>
    </location>
</feature>
<dbReference type="Pfam" id="PF13976">
    <property type="entry name" value="gag_pre-integrs"/>
    <property type="match status" value="1"/>
</dbReference>
<dbReference type="PANTHER" id="PTHR42648">
    <property type="entry name" value="TRANSPOSASE, PUTATIVE-RELATED"/>
    <property type="match status" value="1"/>
</dbReference>
<feature type="compositionally biased region" description="Acidic residues" evidence="1">
    <location>
        <begin position="492"/>
        <end position="508"/>
    </location>
</feature>
<dbReference type="Pfam" id="PF14223">
    <property type="entry name" value="Retrotran_gag_2"/>
    <property type="match status" value="1"/>
</dbReference>
<dbReference type="InterPro" id="IPR025724">
    <property type="entry name" value="GAG-pre-integrase_dom"/>
</dbReference>
<feature type="domain" description="GAG-pre-integrase" evidence="2">
    <location>
        <begin position="193"/>
        <end position="245"/>
    </location>
</feature>
<accession>A0A2N9IPQ3</accession>
<sequence length="619" mass="70361">MKDLLIQQGVHNALLGKAKKPEKMSGENWEEIDEKVVSAIRLNLGDEVIHNILEAKTAKRIWKNLEVNLEEKDNAILLLASLPTSFNHLVTTLMYGNETLELEEVTSALLSHSKKKQDGDDSQGDGLVVHLESNRNRNKSRGSNSNKERSQSRRGRMKRKAAKSASVVEEKPDGSEVDGDLLSASSGGATVITSTESSTDDTKLWHMRLGYIGERGMLELHKRNLLKGVKTCKLDFCKFCVYGKQPRVSFKTGSYTSKGVLDYVHSHVWRPVSVSSHRGAHYFVSFIDDYFRKLMCMCRVESVQNWIQSQGKCIFLGFEKGVKGYRLWDPISKKKVINRDVIFDETFMLKQNEAEMDDLQQQQHEGPYSIAKGRQKRVHKAPQRYGFEDMVSFALVTSSGDPLSYKDATNKKHSDKMACSNVRRHGVATEQNLGIREIVQEKEGYWLLWDPISKKKVINRDVIFDETFMLKQNEAEVCEDSLKEKLTVEVEFDEDNLPSDKDNEDDDLQQQQNEGPYSIAKGRQKRVHKAPQRYGFEDMVSFALVTSSGDPLSYKDATNKKHSDKMACSNVRRHGVATEQNLGIREIVQEKEGYWLSYGQVQALLGLDWCSQFVIALRG</sequence>
<dbReference type="InterPro" id="IPR057670">
    <property type="entry name" value="SH3_retrovirus"/>
</dbReference>
<dbReference type="Pfam" id="PF25597">
    <property type="entry name" value="SH3_retrovirus"/>
    <property type="match status" value="1"/>
</dbReference>
<evidence type="ECO:0000259" key="3">
    <source>
        <dbReference type="Pfam" id="PF25597"/>
    </source>
</evidence>
<gene>
    <name evidence="4" type="ORF">FSB_LOCUS53965</name>
</gene>
<dbReference type="EMBL" id="OIVN01006143">
    <property type="protein sequence ID" value="SPD26083.1"/>
    <property type="molecule type" value="Genomic_DNA"/>
</dbReference>
<dbReference type="PANTHER" id="PTHR42648:SF28">
    <property type="entry name" value="TRANSPOSON-ENCODED PROTEIN WITH RIBONUCLEASE H-LIKE AND RETROVIRUS ZINC FINGER-LIKE DOMAINS"/>
    <property type="match status" value="1"/>
</dbReference>
<dbReference type="AlphaFoldDB" id="A0A2N9IPQ3"/>
<feature type="region of interest" description="Disordered" evidence="1">
    <location>
        <begin position="492"/>
        <end position="525"/>
    </location>
</feature>
<feature type="region of interest" description="Disordered" evidence="1">
    <location>
        <begin position="111"/>
        <end position="182"/>
    </location>
</feature>
<dbReference type="InterPro" id="IPR039537">
    <property type="entry name" value="Retrotran_Ty1/copia-like"/>
</dbReference>
<protein>
    <submittedName>
        <fullName evidence="4">Uncharacterized protein</fullName>
    </submittedName>
</protein>
<organism evidence="4">
    <name type="scientific">Fagus sylvatica</name>
    <name type="common">Beechnut</name>
    <dbReference type="NCBI Taxonomy" id="28930"/>
    <lineage>
        <taxon>Eukaryota</taxon>
        <taxon>Viridiplantae</taxon>
        <taxon>Streptophyta</taxon>
        <taxon>Embryophyta</taxon>
        <taxon>Tracheophyta</taxon>
        <taxon>Spermatophyta</taxon>
        <taxon>Magnoliopsida</taxon>
        <taxon>eudicotyledons</taxon>
        <taxon>Gunneridae</taxon>
        <taxon>Pentapetalae</taxon>
        <taxon>rosids</taxon>
        <taxon>fabids</taxon>
        <taxon>Fagales</taxon>
        <taxon>Fagaceae</taxon>
        <taxon>Fagus</taxon>
    </lineage>
</organism>
<reference evidence="4" key="1">
    <citation type="submission" date="2018-02" db="EMBL/GenBank/DDBJ databases">
        <authorList>
            <person name="Cohen D.B."/>
            <person name="Kent A.D."/>
        </authorList>
    </citation>
    <scope>NUCLEOTIDE SEQUENCE</scope>
</reference>